<dbReference type="OrthoDB" id="176752at2"/>
<sequence>MKKKIVCVLLSFVLVLALIPTAFAVADVCTITVTVKDADETETLIAGAEVNLGNFSETTAPTGSCTLVVPQGTSGNLTVYKDGWVIFSTEITAQDTAGEILSREVFLTKNIWTLTGTVTNEDGVPVPDAEVSWGRYETTSGPDGKYALDDLPAGTANFTVYAEGYVVYSEANMEVRHGMPEKNVALNFHTLSGEITDEDGNPVSGAEVNWGNYAAFTDDNGYYSMKVLAGTANLIAYKEGYVIYSYPAFTVSGAAAEEDIVLSLPPHTLEGTITDAAGNPVPGAEVNWGNYAAFTDDNGHYSMQVPAGTNSLTVYADGFLIFAEPGFAVANGTIEKNIVLEANLCTLAGTVTDANGKPVSGAEVNWGNYAAFTDDNGYYSMEVTGGIANLTVCIDGSAVYSEKDFAVGNGILNEKNIVLNTAANPAAPKTGDGTTALPYVFLAGASLAVLYLTLRKRHAYK</sequence>
<evidence type="ECO:0000313" key="4">
    <source>
        <dbReference type="Proteomes" id="UP000070366"/>
    </source>
</evidence>
<feature type="chain" id="PRO_5007478672" evidence="2">
    <location>
        <begin position="25"/>
        <end position="461"/>
    </location>
</feature>
<dbReference type="Proteomes" id="UP000070366">
    <property type="component" value="Unassembled WGS sequence"/>
</dbReference>
<feature type="signal peptide" evidence="2">
    <location>
        <begin position="1"/>
        <end position="24"/>
    </location>
</feature>
<keyword evidence="4" id="KW-1185">Reference proteome</keyword>
<dbReference type="AlphaFoldDB" id="A0A136Q876"/>
<organism evidence="3 4">
    <name type="scientific">Christensenella minuta</name>
    <dbReference type="NCBI Taxonomy" id="626937"/>
    <lineage>
        <taxon>Bacteria</taxon>
        <taxon>Bacillati</taxon>
        <taxon>Bacillota</taxon>
        <taxon>Clostridia</taxon>
        <taxon>Christensenellales</taxon>
        <taxon>Christensenellaceae</taxon>
        <taxon>Christensenella</taxon>
    </lineage>
</organism>
<dbReference type="KEGG" id="cmiu:B1H56_06645"/>
<evidence type="ECO:0000256" key="2">
    <source>
        <dbReference type="SAM" id="SignalP"/>
    </source>
</evidence>
<dbReference type="InterPro" id="IPR008969">
    <property type="entry name" value="CarboxyPept-like_regulatory"/>
</dbReference>
<dbReference type="Gene3D" id="2.60.40.1120">
    <property type="entry name" value="Carboxypeptidase-like, regulatory domain"/>
    <property type="match status" value="4"/>
</dbReference>
<dbReference type="STRING" id="626937.HMPREF3293_00268"/>
<dbReference type="GO" id="GO:0030246">
    <property type="term" value="F:carbohydrate binding"/>
    <property type="evidence" value="ECO:0007669"/>
    <property type="project" value="InterPro"/>
</dbReference>
<keyword evidence="1" id="KW-0472">Membrane</keyword>
<dbReference type="EMBL" id="LSZW01000023">
    <property type="protein sequence ID" value="KXK66880.1"/>
    <property type="molecule type" value="Genomic_DNA"/>
</dbReference>
<keyword evidence="2" id="KW-0732">Signal</keyword>
<dbReference type="SUPFAM" id="SSF49464">
    <property type="entry name" value="Carboxypeptidase regulatory domain-like"/>
    <property type="match status" value="3"/>
</dbReference>
<keyword evidence="1" id="KW-1133">Transmembrane helix</keyword>
<comment type="caution">
    <text evidence="3">The sequence shown here is derived from an EMBL/GenBank/DDBJ whole genome shotgun (WGS) entry which is preliminary data.</text>
</comment>
<dbReference type="SUPFAM" id="SSF49452">
    <property type="entry name" value="Starch-binding domain-like"/>
    <property type="match status" value="1"/>
</dbReference>
<proteinExistence type="predicted"/>
<evidence type="ECO:0000256" key="1">
    <source>
        <dbReference type="SAM" id="Phobius"/>
    </source>
</evidence>
<reference evidence="3 4" key="1">
    <citation type="submission" date="2016-02" db="EMBL/GenBank/DDBJ databases">
        <authorList>
            <person name="Wen L."/>
            <person name="He K."/>
            <person name="Yang H."/>
        </authorList>
    </citation>
    <scope>NUCLEOTIDE SEQUENCE [LARGE SCALE GENOMIC DNA]</scope>
    <source>
        <strain evidence="3 4">DSM 22607</strain>
    </source>
</reference>
<accession>A0A136Q876</accession>
<feature type="transmembrane region" description="Helical" evidence="1">
    <location>
        <begin position="436"/>
        <end position="454"/>
    </location>
</feature>
<evidence type="ECO:0000313" key="3">
    <source>
        <dbReference type="EMBL" id="KXK66880.1"/>
    </source>
</evidence>
<dbReference type="InterPro" id="IPR013784">
    <property type="entry name" value="Carb-bd-like_fold"/>
</dbReference>
<name>A0A136Q876_9FIRM</name>
<dbReference type="Pfam" id="PF13620">
    <property type="entry name" value="CarboxypepD_reg"/>
    <property type="match status" value="3"/>
</dbReference>
<keyword evidence="1" id="KW-0812">Transmembrane</keyword>
<protein>
    <submittedName>
        <fullName evidence="3">LPXTG-motif protein cell wall anchor domain protein</fullName>
    </submittedName>
</protein>
<gene>
    <name evidence="3" type="ORF">HMPREF3293_00268</name>
</gene>
<dbReference type="RefSeq" id="WP_066523386.1">
    <property type="nucleotide sequence ID" value="NZ_CABMOF010000017.1"/>
</dbReference>